<dbReference type="Proteomes" id="UP001607302">
    <property type="component" value="Unassembled WGS sequence"/>
</dbReference>
<gene>
    <name evidence="2" type="ORF">V1478_015955</name>
</gene>
<reference evidence="2 3" key="1">
    <citation type="journal article" date="2024" name="Ann. Entomol. Soc. Am.">
        <title>Genomic analyses of the southern and eastern yellowjacket wasps (Hymenoptera: Vespidae) reveal evolutionary signatures of social life.</title>
        <authorList>
            <person name="Catto M.A."/>
            <person name="Caine P.B."/>
            <person name="Orr S.E."/>
            <person name="Hunt B.G."/>
            <person name="Goodisman M.A.D."/>
        </authorList>
    </citation>
    <scope>NUCLEOTIDE SEQUENCE [LARGE SCALE GENOMIC DNA]</scope>
    <source>
        <strain evidence="2">233</strain>
        <tissue evidence="2">Head and thorax</tissue>
    </source>
</reference>
<feature type="compositionally biased region" description="Basic and acidic residues" evidence="1">
    <location>
        <begin position="49"/>
        <end position="88"/>
    </location>
</feature>
<proteinExistence type="predicted"/>
<keyword evidence="3" id="KW-1185">Reference proteome</keyword>
<organism evidence="2 3">
    <name type="scientific">Vespula squamosa</name>
    <name type="common">Southern yellow jacket</name>
    <name type="synonym">Wasp</name>
    <dbReference type="NCBI Taxonomy" id="30214"/>
    <lineage>
        <taxon>Eukaryota</taxon>
        <taxon>Metazoa</taxon>
        <taxon>Ecdysozoa</taxon>
        <taxon>Arthropoda</taxon>
        <taxon>Hexapoda</taxon>
        <taxon>Insecta</taxon>
        <taxon>Pterygota</taxon>
        <taxon>Neoptera</taxon>
        <taxon>Endopterygota</taxon>
        <taxon>Hymenoptera</taxon>
        <taxon>Apocrita</taxon>
        <taxon>Aculeata</taxon>
        <taxon>Vespoidea</taxon>
        <taxon>Vespidae</taxon>
        <taxon>Vespinae</taxon>
        <taxon>Vespula</taxon>
    </lineage>
</organism>
<accession>A0ABD2A4Y6</accession>
<evidence type="ECO:0000313" key="2">
    <source>
        <dbReference type="EMBL" id="KAL2714770.1"/>
    </source>
</evidence>
<dbReference type="EMBL" id="JAUDFV010000156">
    <property type="protein sequence ID" value="KAL2714770.1"/>
    <property type="molecule type" value="Genomic_DNA"/>
</dbReference>
<feature type="non-terminal residue" evidence="2">
    <location>
        <position position="1"/>
    </location>
</feature>
<protein>
    <submittedName>
        <fullName evidence="2">Uncharacterized protein</fullName>
    </submittedName>
</protein>
<dbReference type="AlphaFoldDB" id="A0ABD2A4Y6"/>
<comment type="caution">
    <text evidence="2">The sequence shown here is derived from an EMBL/GenBank/DDBJ whole genome shotgun (WGS) entry which is preliminary data.</text>
</comment>
<feature type="region of interest" description="Disordered" evidence="1">
    <location>
        <begin position="1"/>
        <end position="93"/>
    </location>
</feature>
<evidence type="ECO:0000313" key="3">
    <source>
        <dbReference type="Proteomes" id="UP001607302"/>
    </source>
</evidence>
<evidence type="ECO:0000256" key="1">
    <source>
        <dbReference type="SAM" id="MobiDB-lite"/>
    </source>
</evidence>
<name>A0ABD2A4Y6_VESSQ</name>
<feature type="compositionally biased region" description="Polar residues" evidence="1">
    <location>
        <begin position="8"/>
        <end position="27"/>
    </location>
</feature>
<sequence>ERRRAGAGQSTGSCSTESFYRSVSEGQTTKRKSETKRDTATLSDSRIASGHDSEGRRKNHRESVSWTDHRGESLARSDCSRYYPRDDNDASPEGIRIKNAFKAGFKWNVRLCQDSQGISKHRKETRERARGSHRRFCPFRSESIGYGSIRESRLDGHGQ</sequence>